<comment type="caution">
    <text evidence="3">The sequence shown here is derived from an EMBL/GenBank/DDBJ whole genome shotgun (WGS) entry which is preliminary data.</text>
</comment>
<dbReference type="InterPro" id="IPR007835">
    <property type="entry name" value="MOFRL"/>
</dbReference>
<evidence type="ECO:0000259" key="2">
    <source>
        <dbReference type="Pfam" id="PF13660"/>
    </source>
</evidence>
<protein>
    <submittedName>
        <fullName evidence="3">Glycerate kinase</fullName>
    </submittedName>
</protein>
<keyword evidence="3" id="KW-0418">Kinase</keyword>
<dbReference type="RefSeq" id="WP_140026301.1">
    <property type="nucleotide sequence ID" value="NZ_JBHUFG010000015.1"/>
</dbReference>
<feature type="domain" description="MOFRL-associated" evidence="2">
    <location>
        <begin position="9"/>
        <end position="228"/>
    </location>
</feature>
<dbReference type="EMBL" id="VEWL01000020">
    <property type="protein sequence ID" value="TNV10102.1"/>
    <property type="molecule type" value="Genomic_DNA"/>
</dbReference>
<organism evidence="3 4">
    <name type="scientific">Ochrobactrum teleogrylli</name>
    <dbReference type="NCBI Taxonomy" id="2479765"/>
    <lineage>
        <taxon>Bacteria</taxon>
        <taxon>Pseudomonadati</taxon>
        <taxon>Pseudomonadota</taxon>
        <taxon>Alphaproteobacteria</taxon>
        <taxon>Hyphomicrobiales</taxon>
        <taxon>Brucellaceae</taxon>
        <taxon>Brucella/Ochrobactrum group</taxon>
        <taxon>Ochrobactrum</taxon>
    </lineage>
</organism>
<dbReference type="Proteomes" id="UP000312784">
    <property type="component" value="Unassembled WGS sequence"/>
</dbReference>
<reference evidence="3 4" key="1">
    <citation type="submission" date="2019-06" db="EMBL/GenBank/DDBJ databases">
        <title>Ochrobactrum cricket sp.nov., isolated from the insect Teleogryllus occipitalis living in deserted cropland.</title>
        <authorList>
            <person name="Hu M."/>
        </authorList>
    </citation>
    <scope>NUCLEOTIDE SEQUENCE [LARGE SCALE GENOMIC DNA]</scope>
    <source>
        <strain evidence="3 4">LCB8</strain>
    </source>
</reference>
<dbReference type="Gene3D" id="3.40.1480.10">
    <property type="entry name" value="MOFRL domain"/>
    <property type="match status" value="1"/>
</dbReference>
<keyword evidence="3" id="KW-0808">Transferase</keyword>
<evidence type="ECO:0000259" key="1">
    <source>
        <dbReference type="Pfam" id="PF05161"/>
    </source>
</evidence>
<dbReference type="PANTHER" id="PTHR12227:SF0">
    <property type="entry name" value="GLYCERATE KINASE"/>
    <property type="match status" value="1"/>
</dbReference>
<proteinExistence type="predicted"/>
<gene>
    <name evidence="3" type="ORF">FIC94_21040</name>
</gene>
<evidence type="ECO:0000313" key="3">
    <source>
        <dbReference type="EMBL" id="TNV10102.1"/>
    </source>
</evidence>
<sequence length="419" mass="43649">MISDDKRFLTELFHSAVAAADPQKALGAHLPIPPRGRTVVIGAGKGVAQLASAFEKLWDAPVEGVVVTRYGYAMPCDHIKVMEAAHPVPDAAGLEASKALFEAVRGLTKDDLVVALICGGGSALLPAPPGDLTLEEEAAMNKALLASGAPISVMNAIRKQVSAIKGGRLAAACYPARLVTLVVSDIPGDDSAQVASGPTIPDAMDRQSARNLAKVWNIGLPERIEAWLAGDQGLAPKPEDAVFAGNEVRVIASARLSLEAAAGRAEAMGVPAVILSDAMEGEARDVARVHAAMAREIAARNRPFTRPVVMLSGGETTVTIKGTGRGGRNTEFLLSLALAAEGVPFAALAADTDGIDGSEDNAGAFADGHSMQRLREMGMDPFSLLARNDAWSAFNQLGDLFIPGPTGTNVNDFRAILIR</sequence>
<dbReference type="InterPro" id="IPR039760">
    <property type="entry name" value="MOFRL_protein"/>
</dbReference>
<dbReference type="Pfam" id="PF13660">
    <property type="entry name" value="DUF4147"/>
    <property type="match status" value="1"/>
</dbReference>
<accession>A0ABY2Y155</accession>
<evidence type="ECO:0000313" key="4">
    <source>
        <dbReference type="Proteomes" id="UP000312784"/>
    </source>
</evidence>
<dbReference type="Pfam" id="PF05161">
    <property type="entry name" value="MOFRL"/>
    <property type="match status" value="1"/>
</dbReference>
<name>A0ABY2Y155_9HYPH</name>
<dbReference type="PANTHER" id="PTHR12227">
    <property type="entry name" value="GLYCERATE KINASE"/>
    <property type="match status" value="1"/>
</dbReference>
<dbReference type="Gene3D" id="3.40.50.10180">
    <property type="entry name" value="Glycerate kinase, MOFRL-like N-terminal domain"/>
    <property type="match status" value="1"/>
</dbReference>
<dbReference type="SUPFAM" id="SSF82544">
    <property type="entry name" value="GckA/TtuD-like"/>
    <property type="match status" value="1"/>
</dbReference>
<dbReference type="GO" id="GO:0016301">
    <property type="term" value="F:kinase activity"/>
    <property type="evidence" value="ECO:0007669"/>
    <property type="project" value="UniProtKB-KW"/>
</dbReference>
<keyword evidence="4" id="KW-1185">Reference proteome</keyword>
<dbReference type="InterPro" id="IPR037035">
    <property type="entry name" value="GK-like_C_sf"/>
</dbReference>
<dbReference type="InterPro" id="IPR025286">
    <property type="entry name" value="MOFRL_assoc_dom"/>
</dbReference>
<feature type="domain" description="MOFRL" evidence="1">
    <location>
        <begin position="308"/>
        <end position="412"/>
    </location>
</feature>
<dbReference type="InterPro" id="IPR038614">
    <property type="entry name" value="GK_N_sf"/>
</dbReference>